<dbReference type="PROSITE" id="PS00086">
    <property type="entry name" value="CYTOCHROME_P450"/>
    <property type="match status" value="1"/>
</dbReference>
<gene>
    <name evidence="14" type="ORF">G7Y89_g4190</name>
</gene>
<dbReference type="InterPro" id="IPR036396">
    <property type="entry name" value="Cyt_P450_sf"/>
</dbReference>
<evidence type="ECO:0000256" key="11">
    <source>
        <dbReference type="ARBA" id="ARBA00023136"/>
    </source>
</evidence>
<evidence type="ECO:0000256" key="9">
    <source>
        <dbReference type="ARBA" id="ARBA00023004"/>
    </source>
</evidence>
<proteinExistence type="inferred from homology"/>
<evidence type="ECO:0000256" key="3">
    <source>
        <dbReference type="ARBA" id="ARBA00010617"/>
    </source>
</evidence>
<comment type="cofactor">
    <cofactor evidence="1 12">
        <name>heme</name>
        <dbReference type="ChEBI" id="CHEBI:30413"/>
    </cofactor>
</comment>
<comment type="similarity">
    <text evidence="3 13">Belongs to the cytochrome P450 family.</text>
</comment>
<dbReference type="AlphaFoldDB" id="A0A8H4RRD2"/>
<comment type="caution">
    <text evidence="14">The sequence shown here is derived from an EMBL/GenBank/DDBJ whole genome shotgun (WGS) entry which is preliminary data.</text>
</comment>
<evidence type="ECO:0000256" key="6">
    <source>
        <dbReference type="ARBA" id="ARBA00022723"/>
    </source>
</evidence>
<name>A0A8H4RRD2_9HELO</name>
<dbReference type="GO" id="GO:0005506">
    <property type="term" value="F:iron ion binding"/>
    <property type="evidence" value="ECO:0007669"/>
    <property type="project" value="InterPro"/>
</dbReference>
<dbReference type="Gene3D" id="1.10.630.10">
    <property type="entry name" value="Cytochrome P450"/>
    <property type="match status" value="1"/>
</dbReference>
<dbReference type="GO" id="GO:0016705">
    <property type="term" value="F:oxidoreductase activity, acting on paired donors, with incorporation or reduction of molecular oxygen"/>
    <property type="evidence" value="ECO:0007669"/>
    <property type="project" value="InterPro"/>
</dbReference>
<dbReference type="Proteomes" id="UP000566819">
    <property type="component" value="Unassembled WGS sequence"/>
</dbReference>
<keyword evidence="6 12" id="KW-0479">Metal-binding</keyword>
<protein>
    <recommendedName>
        <fullName evidence="16">Cytochrome P450</fullName>
    </recommendedName>
</protein>
<keyword evidence="10 13" id="KW-0503">Monooxygenase</keyword>
<keyword evidence="15" id="KW-1185">Reference proteome</keyword>
<dbReference type="InterPro" id="IPR050121">
    <property type="entry name" value="Cytochrome_P450_monoxygenase"/>
</dbReference>
<dbReference type="EMBL" id="JAAMPI010000221">
    <property type="protein sequence ID" value="KAF4633933.1"/>
    <property type="molecule type" value="Genomic_DNA"/>
</dbReference>
<keyword evidence="9 12" id="KW-0408">Iron</keyword>
<dbReference type="PANTHER" id="PTHR24305">
    <property type="entry name" value="CYTOCHROME P450"/>
    <property type="match status" value="1"/>
</dbReference>
<dbReference type="PANTHER" id="PTHR24305:SF112">
    <property type="entry name" value="L-ORNITHINE-N5-MONOOXYGENASE (EUROFUNG)"/>
    <property type="match status" value="1"/>
</dbReference>
<evidence type="ECO:0000256" key="2">
    <source>
        <dbReference type="ARBA" id="ARBA00004370"/>
    </source>
</evidence>
<keyword evidence="7" id="KW-1133">Transmembrane helix</keyword>
<evidence type="ECO:0000256" key="13">
    <source>
        <dbReference type="RuleBase" id="RU000461"/>
    </source>
</evidence>
<evidence type="ECO:0000256" key="5">
    <source>
        <dbReference type="ARBA" id="ARBA00022692"/>
    </source>
</evidence>
<sequence length="385" mass="43112">MELTVSSHNEIMPFMEFGGEPGEEKAFANNELKDYSVRVEYHVSKLVDAIHGKGPGEINIAKLIDNFAFDTMADLAFAQDTGTQEDTSITNHMEFLHSHISKITFISHLRNVCQLLKYMPVSHKEARDFQKRCAAMLRRRISLGNSRKDIFSHLLSASPKFTPKELDANANVIIVAGSDTTSSTLAQALRGIAADRKEKSKIGEKSILSKLQAEVDAICDNGGDLNVETVKSANYLNAMVNEALRLYNPAPSGIQAYTPPQGLEFAGITIPGNVEVRIPHFTLFMDERYFPSGQKFIPERWTGEKPELLTEYSRKAYIPFGYGAHSCVGKQLALNEMRIVLARIVREFDVSFGESYDEETFENEWKDYGVLQVGAVWLKFSPRSV</sequence>
<dbReference type="SUPFAM" id="SSF48264">
    <property type="entry name" value="Cytochrome P450"/>
    <property type="match status" value="1"/>
</dbReference>
<evidence type="ECO:0000256" key="7">
    <source>
        <dbReference type="ARBA" id="ARBA00022989"/>
    </source>
</evidence>
<dbReference type="InterPro" id="IPR002401">
    <property type="entry name" value="Cyt_P450_E_grp-I"/>
</dbReference>
<keyword evidence="5" id="KW-0812">Transmembrane</keyword>
<keyword evidence="11" id="KW-0472">Membrane</keyword>
<evidence type="ECO:0000313" key="14">
    <source>
        <dbReference type="EMBL" id="KAF4633933.1"/>
    </source>
</evidence>
<keyword evidence="4 12" id="KW-0349">Heme</keyword>
<dbReference type="InterPro" id="IPR001128">
    <property type="entry name" value="Cyt_P450"/>
</dbReference>
<evidence type="ECO:0000256" key="8">
    <source>
        <dbReference type="ARBA" id="ARBA00023002"/>
    </source>
</evidence>
<dbReference type="PRINTS" id="PR00463">
    <property type="entry name" value="EP450I"/>
</dbReference>
<reference evidence="14 15" key="1">
    <citation type="submission" date="2020-03" db="EMBL/GenBank/DDBJ databases">
        <title>Draft Genome Sequence of Cudoniella acicularis.</title>
        <authorList>
            <person name="Buettner E."/>
            <person name="Kellner H."/>
        </authorList>
    </citation>
    <scope>NUCLEOTIDE SEQUENCE [LARGE SCALE GENOMIC DNA]</scope>
    <source>
        <strain evidence="14 15">DSM 108380</strain>
    </source>
</reference>
<dbReference type="GO" id="GO:0020037">
    <property type="term" value="F:heme binding"/>
    <property type="evidence" value="ECO:0007669"/>
    <property type="project" value="InterPro"/>
</dbReference>
<evidence type="ECO:0000256" key="4">
    <source>
        <dbReference type="ARBA" id="ARBA00022617"/>
    </source>
</evidence>
<dbReference type="GO" id="GO:0016020">
    <property type="term" value="C:membrane"/>
    <property type="evidence" value="ECO:0007669"/>
    <property type="project" value="UniProtKB-SubCell"/>
</dbReference>
<keyword evidence="8 13" id="KW-0560">Oxidoreductase</keyword>
<evidence type="ECO:0000256" key="10">
    <source>
        <dbReference type="ARBA" id="ARBA00023033"/>
    </source>
</evidence>
<dbReference type="Pfam" id="PF00067">
    <property type="entry name" value="p450"/>
    <property type="match status" value="1"/>
</dbReference>
<accession>A0A8H4RRD2</accession>
<evidence type="ECO:0000256" key="12">
    <source>
        <dbReference type="PIRSR" id="PIRSR602401-1"/>
    </source>
</evidence>
<dbReference type="GO" id="GO:0004497">
    <property type="term" value="F:monooxygenase activity"/>
    <property type="evidence" value="ECO:0007669"/>
    <property type="project" value="UniProtKB-KW"/>
</dbReference>
<evidence type="ECO:0000313" key="15">
    <source>
        <dbReference type="Proteomes" id="UP000566819"/>
    </source>
</evidence>
<dbReference type="InterPro" id="IPR017972">
    <property type="entry name" value="Cyt_P450_CS"/>
</dbReference>
<dbReference type="PRINTS" id="PR00385">
    <property type="entry name" value="P450"/>
</dbReference>
<comment type="subcellular location">
    <subcellularLocation>
        <location evidence="2">Membrane</location>
    </subcellularLocation>
</comment>
<organism evidence="14 15">
    <name type="scientific">Cudoniella acicularis</name>
    <dbReference type="NCBI Taxonomy" id="354080"/>
    <lineage>
        <taxon>Eukaryota</taxon>
        <taxon>Fungi</taxon>
        <taxon>Dikarya</taxon>
        <taxon>Ascomycota</taxon>
        <taxon>Pezizomycotina</taxon>
        <taxon>Leotiomycetes</taxon>
        <taxon>Helotiales</taxon>
        <taxon>Tricladiaceae</taxon>
        <taxon>Cudoniella</taxon>
    </lineage>
</organism>
<evidence type="ECO:0008006" key="16">
    <source>
        <dbReference type="Google" id="ProtNLM"/>
    </source>
</evidence>
<evidence type="ECO:0000256" key="1">
    <source>
        <dbReference type="ARBA" id="ARBA00001971"/>
    </source>
</evidence>
<dbReference type="OrthoDB" id="6692864at2759"/>
<feature type="binding site" description="axial binding residue" evidence="12">
    <location>
        <position position="327"/>
    </location>
    <ligand>
        <name>heme</name>
        <dbReference type="ChEBI" id="CHEBI:30413"/>
    </ligand>
    <ligandPart>
        <name>Fe</name>
        <dbReference type="ChEBI" id="CHEBI:18248"/>
    </ligandPart>
</feature>